<dbReference type="Proteomes" id="UP000886355">
    <property type="component" value="Unassembled WGS sequence"/>
</dbReference>
<dbReference type="Pfam" id="PF02633">
    <property type="entry name" value="Creatininase"/>
    <property type="match status" value="1"/>
</dbReference>
<dbReference type="PANTHER" id="PTHR35005">
    <property type="entry name" value="3-DEHYDRO-SCYLLO-INOSOSE HYDROLASE"/>
    <property type="match status" value="1"/>
</dbReference>
<evidence type="ECO:0000256" key="5">
    <source>
        <dbReference type="ARBA" id="ARBA00024029"/>
    </source>
</evidence>
<dbReference type="AlphaFoldDB" id="A0A7C1AVP9"/>
<evidence type="ECO:0000256" key="4">
    <source>
        <dbReference type="ARBA" id="ARBA00022833"/>
    </source>
</evidence>
<gene>
    <name evidence="6" type="ORF">ENG14_02815</name>
</gene>
<keyword evidence="2" id="KW-0479">Metal-binding</keyword>
<dbReference type="GO" id="GO:0016811">
    <property type="term" value="F:hydrolase activity, acting on carbon-nitrogen (but not peptide) bonds, in linear amides"/>
    <property type="evidence" value="ECO:0007669"/>
    <property type="project" value="TreeGrafter"/>
</dbReference>
<accession>A0A7C1AVP9</accession>
<evidence type="ECO:0000313" key="6">
    <source>
        <dbReference type="EMBL" id="HDL89818.1"/>
    </source>
</evidence>
<name>A0A7C1AVP9_9BACT</name>
<comment type="caution">
    <text evidence="6">The sequence shown here is derived from an EMBL/GenBank/DDBJ whole genome shotgun (WGS) entry which is preliminary data.</text>
</comment>
<keyword evidence="3" id="KW-0378">Hydrolase</keyword>
<dbReference type="PANTHER" id="PTHR35005:SF1">
    <property type="entry name" value="2-AMINO-5-FORMYLAMINO-6-RIBOSYLAMINOPYRIMIDIN-4(3H)-ONE 5'-MONOPHOSPHATE DEFORMYLASE"/>
    <property type="match status" value="1"/>
</dbReference>
<reference evidence="6" key="1">
    <citation type="journal article" date="2020" name="mSystems">
        <title>Genome- and Community-Level Interaction Insights into Carbon Utilization and Element Cycling Functions of Hydrothermarchaeota in Hydrothermal Sediment.</title>
        <authorList>
            <person name="Zhou Z."/>
            <person name="Liu Y."/>
            <person name="Xu W."/>
            <person name="Pan J."/>
            <person name="Luo Z.H."/>
            <person name="Li M."/>
        </authorList>
    </citation>
    <scope>NUCLEOTIDE SEQUENCE [LARGE SCALE GENOMIC DNA]</scope>
    <source>
        <strain evidence="6">HyVt-19</strain>
    </source>
</reference>
<sequence>MPLIEEITMNELADGLRKSSTVILPCGSVEEHGPHLPLGTDTWHAMEIARRTAQKRFVWVAPPLWYGLCRSTSQHPGTIGISGLTLRTIICDIVRSLYKQGFRNVIILSGHAGSTHSAMLIDACEELVNELDKLKCAVLTVLDLGARAWKGIVETTDDSHAGEVETSVILHMRPETVKGTAQKEWPDFPPFMIVRDKRKYWPGGVWGDPQKASPEKGKKLLEASVAEMIKIIDAMEKETDD</sequence>
<organism evidence="6">
    <name type="scientific">Thermodesulforhabdus norvegica</name>
    <dbReference type="NCBI Taxonomy" id="39841"/>
    <lineage>
        <taxon>Bacteria</taxon>
        <taxon>Pseudomonadati</taxon>
        <taxon>Thermodesulfobacteriota</taxon>
        <taxon>Syntrophobacteria</taxon>
        <taxon>Syntrophobacterales</taxon>
        <taxon>Thermodesulforhabdaceae</taxon>
        <taxon>Thermodesulforhabdus</taxon>
    </lineage>
</organism>
<dbReference type="GO" id="GO:0009231">
    <property type="term" value="P:riboflavin biosynthetic process"/>
    <property type="evidence" value="ECO:0007669"/>
    <property type="project" value="TreeGrafter"/>
</dbReference>
<proteinExistence type="inferred from homology"/>
<comment type="cofactor">
    <cofactor evidence="1">
        <name>Zn(2+)</name>
        <dbReference type="ChEBI" id="CHEBI:29105"/>
    </cofactor>
</comment>
<dbReference type="Gene3D" id="3.40.50.10310">
    <property type="entry name" value="Creatininase"/>
    <property type="match status" value="1"/>
</dbReference>
<evidence type="ECO:0000256" key="1">
    <source>
        <dbReference type="ARBA" id="ARBA00001947"/>
    </source>
</evidence>
<evidence type="ECO:0000256" key="3">
    <source>
        <dbReference type="ARBA" id="ARBA00022801"/>
    </source>
</evidence>
<comment type="similarity">
    <text evidence="5">Belongs to the creatininase superfamily.</text>
</comment>
<dbReference type="GO" id="GO:0046872">
    <property type="term" value="F:metal ion binding"/>
    <property type="evidence" value="ECO:0007669"/>
    <property type="project" value="UniProtKB-KW"/>
</dbReference>
<dbReference type="SUPFAM" id="SSF102215">
    <property type="entry name" value="Creatininase"/>
    <property type="match status" value="1"/>
</dbReference>
<evidence type="ECO:0000256" key="2">
    <source>
        <dbReference type="ARBA" id="ARBA00022723"/>
    </source>
</evidence>
<dbReference type="InterPro" id="IPR003785">
    <property type="entry name" value="Creatininase/forma_Hydrolase"/>
</dbReference>
<dbReference type="EMBL" id="DQZW01000133">
    <property type="protein sequence ID" value="HDL89818.1"/>
    <property type="molecule type" value="Genomic_DNA"/>
</dbReference>
<keyword evidence="4" id="KW-0862">Zinc</keyword>
<protein>
    <submittedName>
        <fullName evidence="6">Creatininase family protein</fullName>
    </submittedName>
</protein>
<dbReference type="InterPro" id="IPR024087">
    <property type="entry name" value="Creatininase-like_sf"/>
</dbReference>